<dbReference type="Proteomes" id="UP001370348">
    <property type="component" value="Chromosome"/>
</dbReference>
<organism evidence="1 2">
    <name type="scientific">Pendulispora albinea</name>
    <dbReference type="NCBI Taxonomy" id="2741071"/>
    <lineage>
        <taxon>Bacteria</taxon>
        <taxon>Pseudomonadati</taxon>
        <taxon>Myxococcota</taxon>
        <taxon>Myxococcia</taxon>
        <taxon>Myxococcales</taxon>
        <taxon>Sorangiineae</taxon>
        <taxon>Pendulisporaceae</taxon>
        <taxon>Pendulispora</taxon>
    </lineage>
</organism>
<keyword evidence="2" id="KW-1185">Reference proteome</keyword>
<evidence type="ECO:0000313" key="1">
    <source>
        <dbReference type="EMBL" id="WXB15415.1"/>
    </source>
</evidence>
<dbReference type="RefSeq" id="WP_394825041.1">
    <property type="nucleotide sequence ID" value="NZ_CP089984.1"/>
</dbReference>
<gene>
    <name evidence="1" type="ORF">LZC94_47290</name>
</gene>
<evidence type="ECO:0000313" key="2">
    <source>
        <dbReference type="Proteomes" id="UP001370348"/>
    </source>
</evidence>
<dbReference type="EMBL" id="CP089984">
    <property type="protein sequence ID" value="WXB15415.1"/>
    <property type="molecule type" value="Genomic_DNA"/>
</dbReference>
<accession>A0ABZ2LYK7</accession>
<protein>
    <submittedName>
        <fullName evidence="1">Uncharacterized protein</fullName>
    </submittedName>
</protein>
<proteinExistence type="predicted"/>
<reference evidence="1 2" key="1">
    <citation type="submission" date="2021-12" db="EMBL/GenBank/DDBJ databases">
        <title>Discovery of the Pendulisporaceae a myxobacterial family with distinct sporulation behavior and unique specialized metabolism.</title>
        <authorList>
            <person name="Garcia R."/>
            <person name="Popoff A."/>
            <person name="Bader C.D."/>
            <person name="Loehr J."/>
            <person name="Walesch S."/>
            <person name="Walt C."/>
            <person name="Boldt J."/>
            <person name="Bunk B."/>
            <person name="Haeckl F.J.F.P.J."/>
            <person name="Gunesch A.P."/>
            <person name="Birkelbach J."/>
            <person name="Nuebel U."/>
            <person name="Pietschmann T."/>
            <person name="Bach T."/>
            <person name="Mueller R."/>
        </authorList>
    </citation>
    <scope>NUCLEOTIDE SEQUENCE [LARGE SCALE GENOMIC DNA]</scope>
    <source>
        <strain evidence="1 2">MSr11954</strain>
    </source>
</reference>
<sequence>MTRWTLRDATPADHDGLVFLWLESFARSKFSQRAAIETMREHKARIWTELHGVVRWLLERERVLVLCDPQNAGIIWAFACSGAGRLHYVMVKDRFVDWREEMLLALLGAMPLDGVAYSFQSADYIEVFGAMPSGWRFDPHLPARLILEAAA</sequence>
<name>A0ABZ2LYK7_9BACT</name>